<feature type="signal peptide" evidence="1">
    <location>
        <begin position="1"/>
        <end position="22"/>
    </location>
</feature>
<gene>
    <name evidence="2" type="ORF">PGT21_032602</name>
</gene>
<feature type="chain" id="PRO_5022939563" evidence="1">
    <location>
        <begin position="23"/>
        <end position="246"/>
    </location>
</feature>
<name>A0A5B0PMU2_PUCGR</name>
<dbReference type="Proteomes" id="UP000324748">
    <property type="component" value="Unassembled WGS sequence"/>
</dbReference>
<sequence>MVYITLSNLITLAMVSVGVVLGAPSKYSTSRHVPMEAAHQYSSPMSYSAAKRSAMNKQVNRLSRKSLSNPRLIFMPVKSANSDLAESLSNAASVLRSDTAAVYSSITSLKQNGQLGTPAQLGDDTVFQLTEWQKHADMLRFLGDVKERTDIVDQMDDFSNEIGLALKSAAQDLKQTLLGVNSIITEMPSIRYLLGPMVYNIRMIITDIHHRSEAYLSHGDDKISLSSKFEEDFSKCYTLESIKQFC</sequence>
<dbReference type="EMBL" id="VSWC01000053">
    <property type="protein sequence ID" value="KAA1101898.1"/>
    <property type="molecule type" value="Genomic_DNA"/>
</dbReference>
<accession>A0A5B0PMU2</accession>
<keyword evidence="1" id="KW-0732">Signal</keyword>
<organism evidence="2 3">
    <name type="scientific">Puccinia graminis f. sp. tritici</name>
    <dbReference type="NCBI Taxonomy" id="56615"/>
    <lineage>
        <taxon>Eukaryota</taxon>
        <taxon>Fungi</taxon>
        <taxon>Dikarya</taxon>
        <taxon>Basidiomycota</taxon>
        <taxon>Pucciniomycotina</taxon>
        <taxon>Pucciniomycetes</taxon>
        <taxon>Pucciniales</taxon>
        <taxon>Pucciniaceae</taxon>
        <taxon>Puccinia</taxon>
    </lineage>
</organism>
<proteinExistence type="predicted"/>
<dbReference type="OrthoDB" id="2497682at2759"/>
<comment type="caution">
    <text evidence="2">The sequence shown here is derived from an EMBL/GenBank/DDBJ whole genome shotgun (WGS) entry which is preliminary data.</text>
</comment>
<reference evidence="2 3" key="1">
    <citation type="submission" date="2019-05" db="EMBL/GenBank/DDBJ databases">
        <title>Emergence of the Ug99 lineage of the wheat stem rust pathogen through somatic hybridization.</title>
        <authorList>
            <person name="Li F."/>
            <person name="Upadhyaya N.M."/>
            <person name="Sperschneider J."/>
            <person name="Matny O."/>
            <person name="Nguyen-Phuc H."/>
            <person name="Mago R."/>
            <person name="Raley C."/>
            <person name="Miller M.E."/>
            <person name="Silverstein K.A.T."/>
            <person name="Henningsen E."/>
            <person name="Hirsch C.D."/>
            <person name="Visser B."/>
            <person name="Pretorius Z.A."/>
            <person name="Steffenson B.J."/>
            <person name="Schwessinger B."/>
            <person name="Dodds P.N."/>
            <person name="Figueroa M."/>
        </authorList>
    </citation>
    <scope>NUCLEOTIDE SEQUENCE [LARGE SCALE GENOMIC DNA]</scope>
    <source>
        <strain evidence="2">21-0</strain>
    </source>
</reference>
<evidence type="ECO:0000313" key="3">
    <source>
        <dbReference type="Proteomes" id="UP000324748"/>
    </source>
</evidence>
<evidence type="ECO:0000313" key="2">
    <source>
        <dbReference type="EMBL" id="KAA1101898.1"/>
    </source>
</evidence>
<evidence type="ECO:0000256" key="1">
    <source>
        <dbReference type="SAM" id="SignalP"/>
    </source>
</evidence>
<keyword evidence="3" id="KW-1185">Reference proteome</keyword>
<protein>
    <submittedName>
        <fullName evidence="2">Uncharacterized protein</fullName>
    </submittedName>
</protein>
<dbReference type="AlphaFoldDB" id="A0A5B0PMU2"/>